<evidence type="ECO:0000256" key="2">
    <source>
        <dbReference type="ARBA" id="ARBA00004323"/>
    </source>
</evidence>
<dbReference type="InterPro" id="IPR000772">
    <property type="entry name" value="Ricin_B_lectin"/>
</dbReference>
<dbReference type="SUPFAM" id="SSF53448">
    <property type="entry name" value="Nucleotide-diphospho-sugar transferases"/>
    <property type="match status" value="1"/>
</dbReference>
<feature type="region of interest" description="Disordered" evidence="18">
    <location>
        <begin position="147"/>
        <end position="173"/>
    </location>
</feature>
<evidence type="ECO:0000256" key="15">
    <source>
        <dbReference type="ARBA" id="ARBA00023180"/>
    </source>
</evidence>
<dbReference type="Proteomes" id="UP001152320">
    <property type="component" value="Chromosome 3"/>
</dbReference>
<comment type="pathway">
    <text evidence="3 17">Protein modification; protein glycosylation.</text>
</comment>
<feature type="domain" description="Ricin B lectin" evidence="19">
    <location>
        <begin position="542"/>
        <end position="658"/>
    </location>
</feature>
<evidence type="ECO:0000256" key="13">
    <source>
        <dbReference type="ARBA" id="ARBA00023136"/>
    </source>
</evidence>
<dbReference type="PROSITE" id="PS50231">
    <property type="entry name" value="RICIN_B_LECTIN"/>
    <property type="match status" value="1"/>
</dbReference>
<dbReference type="InterPro" id="IPR001173">
    <property type="entry name" value="Glyco_trans_2-like"/>
</dbReference>
<dbReference type="InterPro" id="IPR035992">
    <property type="entry name" value="Ricin_B-like_lectins"/>
</dbReference>
<keyword evidence="12 17" id="KW-0333">Golgi apparatus</keyword>
<evidence type="ECO:0000256" key="17">
    <source>
        <dbReference type="RuleBase" id="RU361242"/>
    </source>
</evidence>
<comment type="caution">
    <text evidence="20">The sequence shown here is derived from an EMBL/GenBank/DDBJ whole genome shotgun (WGS) entry which is preliminary data.</text>
</comment>
<dbReference type="GO" id="GO:0030246">
    <property type="term" value="F:carbohydrate binding"/>
    <property type="evidence" value="ECO:0007669"/>
    <property type="project" value="UniProtKB-KW"/>
</dbReference>
<dbReference type="Gene3D" id="2.80.10.50">
    <property type="match status" value="1"/>
</dbReference>
<gene>
    <name evidence="20" type="ORF">HOLleu_08981</name>
</gene>
<dbReference type="AlphaFoldDB" id="A0A9Q1CJJ6"/>
<dbReference type="CDD" id="cd23437">
    <property type="entry name" value="beta-trefoil_Ricin_GALNT7"/>
    <property type="match status" value="1"/>
</dbReference>
<evidence type="ECO:0000256" key="5">
    <source>
        <dbReference type="ARBA" id="ARBA00022676"/>
    </source>
</evidence>
<evidence type="ECO:0000256" key="8">
    <source>
        <dbReference type="ARBA" id="ARBA00022723"/>
    </source>
</evidence>
<keyword evidence="6 17" id="KW-0808">Transferase</keyword>
<evidence type="ECO:0000256" key="9">
    <source>
        <dbReference type="ARBA" id="ARBA00022734"/>
    </source>
</evidence>
<comment type="cofactor">
    <cofactor evidence="1 17">
        <name>Mn(2+)</name>
        <dbReference type="ChEBI" id="CHEBI:29035"/>
    </cofactor>
</comment>
<name>A0A9Q1CJJ6_HOLLE</name>
<keyword evidence="15" id="KW-0325">Glycoprotein</keyword>
<dbReference type="CDD" id="cd02510">
    <property type="entry name" value="pp-GalNAc-T"/>
    <property type="match status" value="1"/>
</dbReference>
<evidence type="ECO:0000256" key="12">
    <source>
        <dbReference type="ARBA" id="ARBA00023034"/>
    </source>
</evidence>
<keyword evidence="5 17" id="KW-0328">Glycosyltransferase</keyword>
<keyword evidence="8" id="KW-0479">Metal-binding</keyword>
<evidence type="ECO:0000313" key="20">
    <source>
        <dbReference type="EMBL" id="KAJ8045875.1"/>
    </source>
</evidence>
<evidence type="ECO:0000256" key="16">
    <source>
        <dbReference type="ARBA" id="ARBA00023211"/>
    </source>
</evidence>
<evidence type="ECO:0000256" key="7">
    <source>
        <dbReference type="ARBA" id="ARBA00022692"/>
    </source>
</evidence>
<keyword evidence="13 17" id="KW-0472">Membrane</keyword>
<dbReference type="GO" id="GO:0006493">
    <property type="term" value="P:protein O-linked glycosylation"/>
    <property type="evidence" value="ECO:0007669"/>
    <property type="project" value="TreeGrafter"/>
</dbReference>
<evidence type="ECO:0000256" key="1">
    <source>
        <dbReference type="ARBA" id="ARBA00001936"/>
    </source>
</evidence>
<evidence type="ECO:0000259" key="19">
    <source>
        <dbReference type="SMART" id="SM00458"/>
    </source>
</evidence>
<dbReference type="GO" id="GO:0046872">
    <property type="term" value="F:metal ion binding"/>
    <property type="evidence" value="ECO:0007669"/>
    <property type="project" value="UniProtKB-KW"/>
</dbReference>
<reference evidence="20" key="1">
    <citation type="submission" date="2021-10" db="EMBL/GenBank/DDBJ databases">
        <title>Tropical sea cucumber genome reveals ecological adaptation and Cuvierian tubules defense mechanism.</title>
        <authorList>
            <person name="Chen T."/>
        </authorList>
    </citation>
    <scope>NUCLEOTIDE SEQUENCE</scope>
    <source>
        <strain evidence="20">Nanhai2018</strain>
        <tissue evidence="20">Muscle</tissue>
    </source>
</reference>
<evidence type="ECO:0000313" key="21">
    <source>
        <dbReference type="Proteomes" id="UP001152320"/>
    </source>
</evidence>
<dbReference type="EMBL" id="JAIZAY010000003">
    <property type="protein sequence ID" value="KAJ8045875.1"/>
    <property type="molecule type" value="Genomic_DNA"/>
</dbReference>
<evidence type="ECO:0000256" key="10">
    <source>
        <dbReference type="ARBA" id="ARBA00022968"/>
    </source>
</evidence>
<keyword evidence="14 17" id="KW-1015">Disulfide bond</keyword>
<keyword evidence="10" id="KW-0735">Signal-anchor</keyword>
<dbReference type="InterPro" id="IPR045885">
    <property type="entry name" value="GalNAc-T"/>
</dbReference>
<keyword evidence="7 17" id="KW-0812">Transmembrane</keyword>
<keyword evidence="9 17" id="KW-0430">Lectin</keyword>
<feature type="transmembrane region" description="Helical" evidence="17">
    <location>
        <begin position="17"/>
        <end position="36"/>
    </location>
</feature>
<dbReference type="PANTHER" id="PTHR11675:SF68">
    <property type="entry name" value="N-ACETYLGALACTOSAMINYLTRANSFERASE 7"/>
    <property type="match status" value="1"/>
</dbReference>
<dbReference type="SMART" id="SM00458">
    <property type="entry name" value="RICIN"/>
    <property type="match status" value="1"/>
</dbReference>
<dbReference type="Gene3D" id="3.90.550.10">
    <property type="entry name" value="Spore Coat Polysaccharide Biosynthesis Protein SpsA, Chain A"/>
    <property type="match status" value="1"/>
</dbReference>
<keyword evidence="21" id="KW-1185">Reference proteome</keyword>
<dbReference type="SUPFAM" id="SSF50370">
    <property type="entry name" value="Ricin B-like lectins"/>
    <property type="match status" value="1"/>
</dbReference>
<organism evidence="20 21">
    <name type="scientific">Holothuria leucospilota</name>
    <name type="common">Black long sea cucumber</name>
    <name type="synonym">Mertensiothuria leucospilota</name>
    <dbReference type="NCBI Taxonomy" id="206669"/>
    <lineage>
        <taxon>Eukaryota</taxon>
        <taxon>Metazoa</taxon>
        <taxon>Echinodermata</taxon>
        <taxon>Eleutherozoa</taxon>
        <taxon>Echinozoa</taxon>
        <taxon>Holothuroidea</taxon>
        <taxon>Aspidochirotacea</taxon>
        <taxon>Aspidochirotida</taxon>
        <taxon>Holothuriidae</taxon>
        <taxon>Holothuria</taxon>
    </lineage>
</organism>
<dbReference type="EC" id="2.4.1.-" evidence="17"/>
<evidence type="ECO:0000256" key="4">
    <source>
        <dbReference type="ARBA" id="ARBA00005680"/>
    </source>
</evidence>
<dbReference type="Pfam" id="PF00652">
    <property type="entry name" value="Ricin_B_lectin"/>
    <property type="match status" value="1"/>
</dbReference>
<evidence type="ECO:0000256" key="14">
    <source>
        <dbReference type="ARBA" id="ARBA00023157"/>
    </source>
</evidence>
<dbReference type="Pfam" id="PF00535">
    <property type="entry name" value="Glycos_transf_2"/>
    <property type="match status" value="1"/>
</dbReference>
<keyword evidence="11 17" id="KW-1133">Transmembrane helix</keyword>
<keyword evidence="16 17" id="KW-0464">Manganese</keyword>
<evidence type="ECO:0000256" key="18">
    <source>
        <dbReference type="SAM" id="MobiDB-lite"/>
    </source>
</evidence>
<protein>
    <recommendedName>
        <fullName evidence="17">Polypeptide N-acetylgalactosaminyltransferase</fullName>
        <ecNumber evidence="17">2.4.1.-</ecNumber>
    </recommendedName>
    <alternativeName>
        <fullName evidence="17">Protein-UDP acetylgalactosaminyltransferase</fullName>
    </alternativeName>
</protein>
<accession>A0A9Q1CJJ6</accession>
<sequence>MPVTISRRRRCCTVRRIVLAILTFFATSPLLVIFLLREPGESFGLEKSLRNFRSISNSDHKIPESNVKAQPDLNGLSNSAKNNKINRLHQPANKNKLFETPGDPYCSLMYDGNLIFRQFGFLQQAQQAIVHKDIELPVLKEGVIGNYEPSMPRKGPDGPGEGGKKVGRMPEEEEKYAQSYKEYGFNMVNSDKISLDRTVPDLRDPECKFWHYPSKLPLSSVVIVFHNEGWSTLMRTVHSVINETPPELLLEIVMVDDFSDKEHLQKKLEDYIKKPFFQNKVRLIRNVKREGLIRSRIIGAEHARAQVLIFLDAHCECNPNWLPPLVAEIAVNRTTVVCPTVDSVDADTYEYHPQGDGLCRGIFNWDFWYKRVPVDESRERLGLKYRSEAYASPVMAGGLFGLDRSYFFEIGAYDPGLEIWGGENMEISFKAWMCGGRLKFVPCSRVGHIYRHGVPYSYPDSGVKGVSVVHLNYMRVAEVWMDEYKEYFYTMRPELRGKPFGDISEQVAFRKKNCPNSFKWFMEEVAPDSLKHWPPPLPNQGYGEIRATSSDLCVDTLGHRNGAIGMYYCHGMGGNQRFRLSGDGILFCHESCMYPEHDKVNIVDCKNLVSKAKWSYDEDKEQIAIPTRNMCLDHNSATKELVLAECNTLKDSQHFKFIPPTD</sequence>
<dbReference type="PANTHER" id="PTHR11675">
    <property type="entry name" value="N-ACETYLGALACTOSAMINYLTRANSFERASE"/>
    <property type="match status" value="1"/>
</dbReference>
<proteinExistence type="inferred from homology"/>
<dbReference type="GO" id="GO:0000139">
    <property type="term" value="C:Golgi membrane"/>
    <property type="evidence" value="ECO:0007669"/>
    <property type="project" value="UniProtKB-SubCell"/>
</dbReference>
<evidence type="ECO:0000256" key="3">
    <source>
        <dbReference type="ARBA" id="ARBA00004922"/>
    </source>
</evidence>
<evidence type="ECO:0000256" key="6">
    <source>
        <dbReference type="ARBA" id="ARBA00022679"/>
    </source>
</evidence>
<dbReference type="OrthoDB" id="6072411at2759"/>
<comment type="similarity">
    <text evidence="4 17">Belongs to the glycosyltransferase 2 family. GalNAc-T subfamily.</text>
</comment>
<dbReference type="GO" id="GO:0004653">
    <property type="term" value="F:polypeptide N-acetylgalactosaminyltransferase activity"/>
    <property type="evidence" value="ECO:0007669"/>
    <property type="project" value="TreeGrafter"/>
</dbReference>
<dbReference type="FunFam" id="3.90.550.10:FF:000053">
    <property type="entry name" value="Polypeptide N-acetylgalactosaminyltransferase"/>
    <property type="match status" value="1"/>
</dbReference>
<evidence type="ECO:0000256" key="11">
    <source>
        <dbReference type="ARBA" id="ARBA00022989"/>
    </source>
</evidence>
<dbReference type="InterPro" id="IPR029044">
    <property type="entry name" value="Nucleotide-diphossugar_trans"/>
</dbReference>
<comment type="subcellular location">
    <subcellularLocation>
        <location evidence="2 17">Golgi apparatus membrane</location>
        <topology evidence="2 17">Single-pass type II membrane protein</topology>
    </subcellularLocation>
</comment>